<dbReference type="InterPro" id="IPR003726">
    <property type="entry name" value="HCY_dom"/>
</dbReference>
<dbReference type="Pfam" id="PF02574">
    <property type="entry name" value="S-methyl_trans"/>
    <property type="match status" value="1"/>
</dbReference>
<gene>
    <name evidence="6" type="ORF">QJ522_17665</name>
</gene>
<feature type="binding site" evidence="3 4">
    <location>
        <position position="283"/>
    </location>
    <ligand>
        <name>Zn(2+)</name>
        <dbReference type="ChEBI" id="CHEBI:29105"/>
    </ligand>
</feature>
<keyword evidence="2 4" id="KW-0808">Transferase</keyword>
<evidence type="ECO:0000313" key="7">
    <source>
        <dbReference type="Proteomes" id="UP001431776"/>
    </source>
</evidence>
<dbReference type="Gene3D" id="3.20.20.330">
    <property type="entry name" value="Homocysteine-binding-like domain"/>
    <property type="match status" value="1"/>
</dbReference>
<proteinExistence type="predicted"/>
<accession>A0AAW6TZ37</accession>
<name>A0AAW6TZ37_9BACT</name>
<dbReference type="GO" id="GO:0008168">
    <property type="term" value="F:methyltransferase activity"/>
    <property type="evidence" value="ECO:0007669"/>
    <property type="project" value="UniProtKB-UniRule"/>
</dbReference>
<dbReference type="RefSeq" id="WP_349246301.1">
    <property type="nucleotide sequence ID" value="NZ_JASCXX010000025.1"/>
</dbReference>
<dbReference type="InterPro" id="IPR036589">
    <property type="entry name" value="HCY_dom_sf"/>
</dbReference>
<dbReference type="GO" id="GO:0008270">
    <property type="term" value="F:zinc ion binding"/>
    <property type="evidence" value="ECO:0007669"/>
    <property type="project" value="InterPro"/>
</dbReference>
<keyword evidence="3 4" id="KW-0479">Metal-binding</keyword>
<feature type="binding site" evidence="3 4">
    <location>
        <position position="212"/>
    </location>
    <ligand>
        <name>Zn(2+)</name>
        <dbReference type="ChEBI" id="CHEBI:29105"/>
    </ligand>
</feature>
<comment type="caution">
    <text evidence="6">The sequence shown here is derived from an EMBL/GenBank/DDBJ whole genome shotgun (WGS) entry which is preliminary data.</text>
</comment>
<evidence type="ECO:0000259" key="5">
    <source>
        <dbReference type="PROSITE" id="PS50970"/>
    </source>
</evidence>
<organism evidence="6 7">
    <name type="scientific">Anaerobaca lacustris</name>
    <dbReference type="NCBI Taxonomy" id="3044600"/>
    <lineage>
        <taxon>Bacteria</taxon>
        <taxon>Pseudomonadati</taxon>
        <taxon>Planctomycetota</taxon>
        <taxon>Phycisphaerae</taxon>
        <taxon>Sedimentisphaerales</taxon>
        <taxon>Anaerobacaceae</taxon>
        <taxon>Anaerobaca</taxon>
    </lineage>
</organism>
<dbReference type="PIRSF" id="PIRSF037505">
    <property type="entry name" value="Betaine_HMT"/>
    <property type="match status" value="1"/>
</dbReference>
<dbReference type="GO" id="GO:0009086">
    <property type="term" value="P:methionine biosynthetic process"/>
    <property type="evidence" value="ECO:0007669"/>
    <property type="project" value="InterPro"/>
</dbReference>
<sequence>MTRTDLRTAIRNGVFLLDGAMGTQLIARGIEPGVCNDAINVESPEIVADIHHAYLQAGSDAIVTNTFGANRYALARHGRSDEAYAISRAGAELARKAAGEGRYVLGDIGPTGDFLEPLGGLKADDVREAFAEQARGLLDGGADGFIIETMTALDELDVAVAAVKSLDSGLPVFASMSFDKTASDYRTMMGVDVSTAVTKMIALGVDAVGFNCGTATLDEYVVLAERYVLAARSTGADVMVFAEPNAGKPELVDGEAVYRVTPEEFAAAVKRIRAAGVHVLGGCCGTAPPFIAALAKALK</sequence>
<feature type="binding site" evidence="3 4">
    <location>
        <position position="284"/>
    </location>
    <ligand>
        <name>Zn(2+)</name>
        <dbReference type="ChEBI" id="CHEBI:29105"/>
    </ligand>
</feature>
<dbReference type="InterPro" id="IPR017226">
    <property type="entry name" value="BHMT-like"/>
</dbReference>
<evidence type="ECO:0000256" key="1">
    <source>
        <dbReference type="ARBA" id="ARBA00022603"/>
    </source>
</evidence>
<evidence type="ECO:0000256" key="4">
    <source>
        <dbReference type="PROSITE-ProRule" id="PRU00333"/>
    </source>
</evidence>
<dbReference type="AlphaFoldDB" id="A0AAW6TZ37"/>
<dbReference type="Proteomes" id="UP001431776">
    <property type="component" value="Unassembled WGS sequence"/>
</dbReference>
<dbReference type="GO" id="GO:0032259">
    <property type="term" value="P:methylation"/>
    <property type="evidence" value="ECO:0007669"/>
    <property type="project" value="UniProtKB-KW"/>
</dbReference>
<comment type="cofactor">
    <cofactor evidence="3">
        <name>Zn(2+)</name>
        <dbReference type="ChEBI" id="CHEBI:29105"/>
    </cofactor>
    <text evidence="3">Binds 1 zinc ion per subunit.</text>
</comment>
<keyword evidence="3 4" id="KW-0862">Zinc</keyword>
<dbReference type="PANTHER" id="PTHR11103:SF18">
    <property type="entry name" value="SLR1189 PROTEIN"/>
    <property type="match status" value="1"/>
</dbReference>
<reference evidence="6" key="1">
    <citation type="submission" date="2023-05" db="EMBL/GenBank/DDBJ databases">
        <title>Anaerotaeda fermentans gen. nov., sp. nov., a novel anaerobic planctomycete of the new family within the order Sedimentisphaerales isolated from Taman Peninsula, Russia.</title>
        <authorList>
            <person name="Khomyakova M.A."/>
            <person name="Merkel A.Y."/>
            <person name="Slobodkin A.I."/>
        </authorList>
    </citation>
    <scope>NUCLEOTIDE SEQUENCE</scope>
    <source>
        <strain evidence="6">M17dextr</strain>
    </source>
</reference>
<keyword evidence="1 4" id="KW-0489">Methyltransferase</keyword>
<dbReference type="SUPFAM" id="SSF82282">
    <property type="entry name" value="Homocysteine S-methyltransferase"/>
    <property type="match status" value="1"/>
</dbReference>
<dbReference type="PANTHER" id="PTHR11103">
    <property type="entry name" value="SLR1189 PROTEIN"/>
    <property type="match status" value="1"/>
</dbReference>
<evidence type="ECO:0000313" key="6">
    <source>
        <dbReference type="EMBL" id="MDI6450892.1"/>
    </source>
</evidence>
<feature type="domain" description="Hcy-binding" evidence="5">
    <location>
        <begin position="3"/>
        <end position="298"/>
    </location>
</feature>
<dbReference type="EMBL" id="JASCXX010000025">
    <property type="protein sequence ID" value="MDI6450892.1"/>
    <property type="molecule type" value="Genomic_DNA"/>
</dbReference>
<keyword evidence="7" id="KW-1185">Reference proteome</keyword>
<dbReference type="PROSITE" id="PS50970">
    <property type="entry name" value="HCY"/>
    <property type="match status" value="1"/>
</dbReference>
<evidence type="ECO:0000256" key="2">
    <source>
        <dbReference type="ARBA" id="ARBA00022679"/>
    </source>
</evidence>
<evidence type="ECO:0000256" key="3">
    <source>
        <dbReference type="PIRSR" id="PIRSR037505-2"/>
    </source>
</evidence>
<protein>
    <submittedName>
        <fullName evidence="6">Homocysteine S-methyltransferase family protein</fullName>
    </submittedName>
</protein>